<dbReference type="GO" id="GO:0005783">
    <property type="term" value="C:endoplasmic reticulum"/>
    <property type="evidence" value="ECO:0007669"/>
    <property type="project" value="TreeGrafter"/>
</dbReference>
<comment type="similarity">
    <text evidence="2">Belongs to the TMEM129 family.</text>
</comment>
<dbReference type="GO" id="GO:0061630">
    <property type="term" value="F:ubiquitin protein ligase activity"/>
    <property type="evidence" value="ECO:0007669"/>
    <property type="project" value="InterPro"/>
</dbReference>
<feature type="transmembrane region" description="Helical" evidence="6">
    <location>
        <begin position="94"/>
        <end position="115"/>
    </location>
</feature>
<dbReference type="GO" id="GO:0016567">
    <property type="term" value="P:protein ubiquitination"/>
    <property type="evidence" value="ECO:0007669"/>
    <property type="project" value="InterPro"/>
</dbReference>
<evidence type="ECO:0000313" key="7">
    <source>
        <dbReference type="EMBL" id="CAJ0583581.1"/>
    </source>
</evidence>
<keyword evidence="3 6" id="KW-0812">Transmembrane</keyword>
<dbReference type="GO" id="GO:0016020">
    <property type="term" value="C:membrane"/>
    <property type="evidence" value="ECO:0007669"/>
    <property type="project" value="UniProtKB-SubCell"/>
</dbReference>
<evidence type="ECO:0000313" key="8">
    <source>
        <dbReference type="Proteomes" id="UP001177023"/>
    </source>
</evidence>
<evidence type="ECO:0000256" key="2">
    <source>
        <dbReference type="ARBA" id="ARBA00007332"/>
    </source>
</evidence>
<keyword evidence="5 6" id="KW-0472">Membrane</keyword>
<evidence type="ECO:0000256" key="3">
    <source>
        <dbReference type="ARBA" id="ARBA00022692"/>
    </source>
</evidence>
<dbReference type="PANTHER" id="PTHR31322:SF2">
    <property type="entry name" value="E3 UBIQUITIN-PROTEIN LIGASE TM129"/>
    <property type="match status" value="1"/>
</dbReference>
<dbReference type="InterPro" id="IPR018801">
    <property type="entry name" value="TM129"/>
</dbReference>
<dbReference type="AlphaFoldDB" id="A0AA36GFR3"/>
<evidence type="ECO:0000256" key="4">
    <source>
        <dbReference type="ARBA" id="ARBA00022989"/>
    </source>
</evidence>
<dbReference type="PANTHER" id="PTHR31322">
    <property type="entry name" value="E3 UBIQUITIN-PROTEIN LIGASE TM129"/>
    <property type="match status" value="1"/>
</dbReference>
<evidence type="ECO:0000256" key="6">
    <source>
        <dbReference type="SAM" id="Phobius"/>
    </source>
</evidence>
<dbReference type="Pfam" id="PF10272">
    <property type="entry name" value="Tmpp129"/>
    <property type="match status" value="1"/>
</dbReference>
<feature type="non-terminal residue" evidence="7">
    <location>
        <position position="1"/>
    </location>
</feature>
<keyword evidence="8" id="KW-1185">Reference proteome</keyword>
<dbReference type="Proteomes" id="UP001177023">
    <property type="component" value="Unassembled WGS sequence"/>
</dbReference>
<keyword evidence="4 6" id="KW-1133">Transmembrane helix</keyword>
<evidence type="ECO:0000256" key="1">
    <source>
        <dbReference type="ARBA" id="ARBA00004141"/>
    </source>
</evidence>
<sequence length="355" mass="40001">MNGGSEISTGFEIFVFILSMIIAIFPPAAFVNEGLTVESLFNFYIGPAAADPIGHNCRKIVVRRASIGCFPFVFFLAMQLFYDPTIFAVIPTNIAQCVSLASIFGFVGSLSYAYYHHHTRFEQLEPIKNLKKYSPNIDEMKARIAVEYVNFDNYTSALSAYCHLVISDSWFMHFDRFTFHIVNSADVQFTVVHCSNFKSSIDGGERQNYTIRAKAGSIDIPDFHFRTRVDVARDVILHQSTDELFENVFRDEIVQNGNHPIGDPDSLEECIGCYQRPADVKISKACPPSQDRQPCRDCFCPPRWCASCLARVFMAKQAAAQIPKERWMSGQADCPTCRATFCVLDVHFLAIPGQD</sequence>
<feature type="transmembrane region" description="Helical" evidence="6">
    <location>
        <begin position="65"/>
        <end position="82"/>
    </location>
</feature>
<name>A0AA36GFR3_9BILA</name>
<proteinExistence type="inferred from homology"/>
<accession>A0AA36GFR3</accession>
<comment type="subcellular location">
    <subcellularLocation>
        <location evidence="1">Membrane</location>
        <topology evidence="1">Multi-pass membrane protein</topology>
    </subcellularLocation>
</comment>
<comment type="caution">
    <text evidence="7">The sequence shown here is derived from an EMBL/GenBank/DDBJ whole genome shotgun (WGS) entry which is preliminary data.</text>
</comment>
<protein>
    <recommendedName>
        <fullName evidence="9">Transmembrane protein 129</fullName>
    </recommendedName>
</protein>
<dbReference type="EMBL" id="CATQJA010002665">
    <property type="protein sequence ID" value="CAJ0583581.1"/>
    <property type="molecule type" value="Genomic_DNA"/>
</dbReference>
<feature type="transmembrane region" description="Helical" evidence="6">
    <location>
        <begin position="13"/>
        <end position="31"/>
    </location>
</feature>
<organism evidence="7 8">
    <name type="scientific">Mesorhabditis spiculigera</name>
    <dbReference type="NCBI Taxonomy" id="96644"/>
    <lineage>
        <taxon>Eukaryota</taxon>
        <taxon>Metazoa</taxon>
        <taxon>Ecdysozoa</taxon>
        <taxon>Nematoda</taxon>
        <taxon>Chromadorea</taxon>
        <taxon>Rhabditida</taxon>
        <taxon>Rhabditina</taxon>
        <taxon>Rhabditomorpha</taxon>
        <taxon>Rhabditoidea</taxon>
        <taxon>Rhabditidae</taxon>
        <taxon>Mesorhabditinae</taxon>
        <taxon>Mesorhabditis</taxon>
    </lineage>
</organism>
<reference evidence="7" key="1">
    <citation type="submission" date="2023-06" db="EMBL/GenBank/DDBJ databases">
        <authorList>
            <person name="Delattre M."/>
        </authorList>
    </citation>
    <scope>NUCLEOTIDE SEQUENCE</scope>
    <source>
        <strain evidence="7">AF72</strain>
    </source>
</reference>
<gene>
    <name evidence="7" type="ORF">MSPICULIGERA_LOCUS21653</name>
</gene>
<evidence type="ECO:0000256" key="5">
    <source>
        <dbReference type="ARBA" id="ARBA00023136"/>
    </source>
</evidence>
<evidence type="ECO:0008006" key="9">
    <source>
        <dbReference type="Google" id="ProtNLM"/>
    </source>
</evidence>